<dbReference type="InterPro" id="IPR001182">
    <property type="entry name" value="FtsW/RodA"/>
</dbReference>
<feature type="transmembrane region" description="Helical" evidence="6">
    <location>
        <begin position="142"/>
        <end position="158"/>
    </location>
</feature>
<evidence type="ECO:0000313" key="7">
    <source>
        <dbReference type="EMBL" id="OGK37599.1"/>
    </source>
</evidence>
<comment type="subcellular location">
    <subcellularLocation>
        <location evidence="1">Membrane</location>
        <topology evidence="1">Multi-pass membrane protein</topology>
    </subcellularLocation>
</comment>
<evidence type="ECO:0000256" key="3">
    <source>
        <dbReference type="ARBA" id="ARBA00022960"/>
    </source>
</evidence>
<dbReference type="GO" id="GO:0008360">
    <property type="term" value="P:regulation of cell shape"/>
    <property type="evidence" value="ECO:0007669"/>
    <property type="project" value="UniProtKB-KW"/>
</dbReference>
<evidence type="ECO:0000256" key="1">
    <source>
        <dbReference type="ARBA" id="ARBA00004141"/>
    </source>
</evidence>
<keyword evidence="4 6" id="KW-1133">Transmembrane helix</keyword>
<evidence type="ECO:0000256" key="6">
    <source>
        <dbReference type="SAM" id="Phobius"/>
    </source>
</evidence>
<keyword evidence="5 6" id="KW-0472">Membrane</keyword>
<gene>
    <name evidence="7" type="ORF">A3F03_00050</name>
</gene>
<dbReference type="GO" id="GO:0051301">
    <property type="term" value="P:cell division"/>
    <property type="evidence" value="ECO:0007669"/>
    <property type="project" value="InterPro"/>
</dbReference>
<dbReference type="GO" id="GO:0015648">
    <property type="term" value="F:lipid-linked peptidoglycan transporter activity"/>
    <property type="evidence" value="ECO:0007669"/>
    <property type="project" value="TreeGrafter"/>
</dbReference>
<feature type="transmembrane region" description="Helical" evidence="6">
    <location>
        <begin position="5"/>
        <end position="22"/>
    </location>
</feature>
<evidence type="ECO:0000313" key="8">
    <source>
        <dbReference type="Proteomes" id="UP000176803"/>
    </source>
</evidence>
<organism evidence="7 8">
    <name type="scientific">Candidatus Roizmanbacteria bacterium RIFCSPHIGHO2_12_FULL_41_11</name>
    <dbReference type="NCBI Taxonomy" id="1802052"/>
    <lineage>
        <taxon>Bacteria</taxon>
        <taxon>Candidatus Roizmaniibacteriota</taxon>
    </lineage>
</organism>
<feature type="transmembrane region" description="Helical" evidence="6">
    <location>
        <begin position="324"/>
        <end position="343"/>
    </location>
</feature>
<dbReference type="PANTHER" id="PTHR30474:SF1">
    <property type="entry name" value="PEPTIDOGLYCAN GLYCOSYLTRANSFERASE MRDB"/>
    <property type="match status" value="1"/>
</dbReference>
<dbReference type="GO" id="GO:0032153">
    <property type="term" value="C:cell division site"/>
    <property type="evidence" value="ECO:0007669"/>
    <property type="project" value="TreeGrafter"/>
</dbReference>
<evidence type="ECO:0000256" key="5">
    <source>
        <dbReference type="ARBA" id="ARBA00023136"/>
    </source>
</evidence>
<dbReference type="PROSITE" id="PS00428">
    <property type="entry name" value="FTSW_RODA_SPOVE"/>
    <property type="match status" value="1"/>
</dbReference>
<keyword evidence="2 6" id="KW-0812">Transmembrane</keyword>
<feature type="transmembrane region" description="Helical" evidence="6">
    <location>
        <begin position="289"/>
        <end position="318"/>
    </location>
</feature>
<dbReference type="Pfam" id="PF01098">
    <property type="entry name" value="FTSW_RODA_SPOVE"/>
    <property type="match status" value="1"/>
</dbReference>
<keyword evidence="3" id="KW-0133">Cell shape</keyword>
<comment type="caution">
    <text evidence="7">The sequence shown here is derived from an EMBL/GenBank/DDBJ whole genome shotgun (WGS) entry which is preliminary data.</text>
</comment>
<evidence type="ECO:0000256" key="4">
    <source>
        <dbReference type="ARBA" id="ARBA00022989"/>
    </source>
</evidence>
<dbReference type="Proteomes" id="UP000176803">
    <property type="component" value="Unassembled WGS sequence"/>
</dbReference>
<dbReference type="EMBL" id="MGAC01000036">
    <property type="protein sequence ID" value="OGK37599.1"/>
    <property type="molecule type" value="Genomic_DNA"/>
</dbReference>
<feature type="transmembrane region" description="Helical" evidence="6">
    <location>
        <begin position="253"/>
        <end position="277"/>
    </location>
</feature>
<sequence length="344" mass="39711">MLGILLPVILIYVFSVFNLIGIKKELLFIHLFYFAVGLVGFILVRYIGNKFFKQNSIFFYWFFVGMLIVTYIIGAEVKGSQRWIDLGFTRFQPSEFFKIFFILFLADFYSRKRRFDNASLYFLKGFIYFLIPTFIIFKEPDLGSAMVLVVIYIVMTLFSGIPKKYIFYLILITTLTLPVSWHFLHDYQKSRFLAFVNFHIKNENASYNMTQAIITSGSGQLAGRGLAMGKQSKLYFLPEYHTDFAFSSLVEQFGFVGGGTVIALYLVISFFILYKLYELYKNFDTHKFQFLYIAGFFSFVFFQIVVNVGMNLGIVPIAGITLPLVSYGGSSLIAFFIGLGFMFE</sequence>
<feature type="transmembrane region" description="Helical" evidence="6">
    <location>
        <begin position="28"/>
        <end position="46"/>
    </location>
</feature>
<feature type="transmembrane region" description="Helical" evidence="6">
    <location>
        <begin position="118"/>
        <end position="136"/>
    </location>
</feature>
<proteinExistence type="predicted"/>
<dbReference type="GO" id="GO:0005886">
    <property type="term" value="C:plasma membrane"/>
    <property type="evidence" value="ECO:0007669"/>
    <property type="project" value="TreeGrafter"/>
</dbReference>
<accession>A0A1F7I2K2</accession>
<feature type="transmembrane region" description="Helical" evidence="6">
    <location>
        <begin position="165"/>
        <end position="184"/>
    </location>
</feature>
<feature type="transmembrane region" description="Helical" evidence="6">
    <location>
        <begin position="58"/>
        <end position="75"/>
    </location>
</feature>
<evidence type="ECO:0008006" key="9">
    <source>
        <dbReference type="Google" id="ProtNLM"/>
    </source>
</evidence>
<protein>
    <recommendedName>
        <fullName evidence="9">Rod shape-determining protein RodA</fullName>
    </recommendedName>
</protein>
<dbReference type="AlphaFoldDB" id="A0A1F7I2K2"/>
<dbReference type="PANTHER" id="PTHR30474">
    <property type="entry name" value="CELL CYCLE PROTEIN"/>
    <property type="match status" value="1"/>
</dbReference>
<dbReference type="InterPro" id="IPR018365">
    <property type="entry name" value="Cell_cycle_FtsW-rel_CS"/>
</dbReference>
<evidence type="ECO:0000256" key="2">
    <source>
        <dbReference type="ARBA" id="ARBA00022692"/>
    </source>
</evidence>
<reference evidence="7 8" key="1">
    <citation type="journal article" date="2016" name="Nat. Commun.">
        <title>Thousands of microbial genomes shed light on interconnected biogeochemical processes in an aquifer system.</title>
        <authorList>
            <person name="Anantharaman K."/>
            <person name="Brown C.T."/>
            <person name="Hug L.A."/>
            <person name="Sharon I."/>
            <person name="Castelle C.J."/>
            <person name="Probst A.J."/>
            <person name="Thomas B.C."/>
            <person name="Singh A."/>
            <person name="Wilkins M.J."/>
            <person name="Karaoz U."/>
            <person name="Brodie E.L."/>
            <person name="Williams K.H."/>
            <person name="Hubbard S.S."/>
            <person name="Banfield J.F."/>
        </authorList>
    </citation>
    <scope>NUCLEOTIDE SEQUENCE [LARGE SCALE GENOMIC DNA]</scope>
</reference>
<name>A0A1F7I2K2_9BACT</name>